<evidence type="ECO:0000313" key="4">
    <source>
        <dbReference type="EMBL" id="MDI6103342.1"/>
    </source>
</evidence>
<dbReference type="PANTHER" id="PTHR34847:SF1">
    <property type="entry name" value="NODULATION PROTEIN U"/>
    <property type="match status" value="1"/>
</dbReference>
<dbReference type="RefSeq" id="WP_282764370.1">
    <property type="nucleotide sequence ID" value="NZ_JASCTH010000025.1"/>
</dbReference>
<evidence type="ECO:0000256" key="1">
    <source>
        <dbReference type="ARBA" id="ARBA00006129"/>
    </source>
</evidence>
<dbReference type="SUPFAM" id="SSF53067">
    <property type="entry name" value="Actin-like ATPase domain"/>
    <property type="match status" value="1"/>
</dbReference>
<accession>A0ABT6WUC8</accession>
<dbReference type="PANTHER" id="PTHR34847">
    <property type="entry name" value="NODULATION PROTEIN U"/>
    <property type="match status" value="1"/>
</dbReference>
<dbReference type="Gene3D" id="3.30.420.40">
    <property type="match status" value="1"/>
</dbReference>
<dbReference type="EMBL" id="JASCTH010000025">
    <property type="protein sequence ID" value="MDI6103342.1"/>
    <property type="molecule type" value="Genomic_DNA"/>
</dbReference>
<feature type="domain" description="Carbamoyltransferase" evidence="2">
    <location>
        <begin position="2"/>
        <end position="66"/>
    </location>
</feature>
<evidence type="ECO:0000259" key="3">
    <source>
        <dbReference type="Pfam" id="PF16861"/>
    </source>
</evidence>
<dbReference type="InterPro" id="IPR003696">
    <property type="entry name" value="Carbtransf_dom"/>
</dbReference>
<gene>
    <name evidence="4" type="ORF">QLQ12_32510</name>
</gene>
<reference evidence="4 5" key="1">
    <citation type="submission" date="2023-05" db="EMBL/GenBank/DDBJ databases">
        <title>Actinoplanes sp. NEAU-A12 genome sequencing.</title>
        <authorList>
            <person name="Wang Z.-S."/>
        </authorList>
    </citation>
    <scope>NUCLEOTIDE SEQUENCE [LARGE SCALE GENOMIC DNA]</scope>
    <source>
        <strain evidence="4 5">NEAU-A12</strain>
    </source>
</reference>
<dbReference type="Proteomes" id="UP001241758">
    <property type="component" value="Unassembled WGS sequence"/>
</dbReference>
<sequence length="563" mass="61300">MGIACSHNSAVALVRDGRVVVAVQTERLVRIKRHPFRMSRMPVEAARAIAYCLRYAGIDLPDLAKIAVCTPWAVSEPRFDVGGALAGRLPPFVTVAHHLAHAEYALHYSPMEPGLVVVCDGSGTFERDRSLLDIRDRTEGATIHRRGAAKESISGYAFDGANLRLVHRIAYGRAPGGPHLAGVEDEDRAGLLESMGHLWRWAAHYCHGSVHEAGKVMGLSPFGDPQVHSDLRTLRLGRAGRMLLDFRGLLDRCRTPNLESRDVTGERHYADVAAHVQAVTDDFLTDLFRFLLDRVPARHVSYAGGVALNGIANETVRRRLGVDLHLAGSCEDNGTAIGAALAAHHAETGVRVPEPPTDYHGREYGPAEIAAAVGSGRRTMRLADAELLDYTAGMLAAGRVVGWFQGRGEFGPRALGNRSILADARDAGMQDRLNHRVKHREAFRPYAPAVLEEHAGKYFDLAGPSPMMLRVVPVTTDALPAVTHVDGSARVQTVARSQNPRFYDLIAAFQARTGVPVLLNTSFNRAGEPIVETPHDALDTFDRTEMDLLVLGNTVVTRNRDAT</sequence>
<evidence type="ECO:0000259" key="2">
    <source>
        <dbReference type="Pfam" id="PF02543"/>
    </source>
</evidence>
<comment type="similarity">
    <text evidence="1">Belongs to the NodU/CmcH family.</text>
</comment>
<dbReference type="InterPro" id="IPR031730">
    <property type="entry name" value="Carbam_trans_C"/>
</dbReference>
<dbReference type="InterPro" id="IPR051338">
    <property type="entry name" value="NodU/CmcH_Carbamoyltrnsfr"/>
</dbReference>
<comment type="caution">
    <text evidence="4">The sequence shown here is derived from an EMBL/GenBank/DDBJ whole genome shotgun (WGS) entry which is preliminary data.</text>
</comment>
<protein>
    <submittedName>
        <fullName evidence="4">Carbamoyltransferase C-terminal domain-containing protein</fullName>
    </submittedName>
</protein>
<name>A0ABT6WUC8_9ACTN</name>
<feature type="domain" description="Carbamoyltransferase" evidence="2">
    <location>
        <begin position="89"/>
        <end position="341"/>
    </location>
</feature>
<proteinExistence type="inferred from homology"/>
<dbReference type="CDD" id="cd24033">
    <property type="entry name" value="ASKHA_NBD_NodU_CmcH-like_N"/>
    <property type="match status" value="1"/>
</dbReference>
<dbReference type="Pfam" id="PF16861">
    <property type="entry name" value="Carbam_trans_C"/>
    <property type="match status" value="1"/>
</dbReference>
<feature type="domain" description="Carbamoyltransferase C-terminal" evidence="3">
    <location>
        <begin position="393"/>
        <end position="558"/>
    </location>
</feature>
<dbReference type="InterPro" id="IPR038152">
    <property type="entry name" value="Carbam_trans_C_sf"/>
</dbReference>
<dbReference type="InterPro" id="IPR043129">
    <property type="entry name" value="ATPase_NBD"/>
</dbReference>
<dbReference type="Pfam" id="PF02543">
    <property type="entry name" value="Carbam_trans_N"/>
    <property type="match status" value="2"/>
</dbReference>
<dbReference type="Gene3D" id="3.90.870.20">
    <property type="entry name" value="Carbamoyltransferase, C-terminal domain"/>
    <property type="match status" value="1"/>
</dbReference>
<keyword evidence="5" id="KW-1185">Reference proteome</keyword>
<evidence type="ECO:0000313" key="5">
    <source>
        <dbReference type="Proteomes" id="UP001241758"/>
    </source>
</evidence>
<organism evidence="4 5">
    <name type="scientific">Actinoplanes sandaracinus</name>
    <dbReference type="NCBI Taxonomy" id="3045177"/>
    <lineage>
        <taxon>Bacteria</taxon>
        <taxon>Bacillati</taxon>
        <taxon>Actinomycetota</taxon>
        <taxon>Actinomycetes</taxon>
        <taxon>Micromonosporales</taxon>
        <taxon>Micromonosporaceae</taxon>
        <taxon>Actinoplanes</taxon>
    </lineage>
</organism>